<dbReference type="AlphaFoldDB" id="A0A0C2CXS0"/>
<organism evidence="1 2">
    <name type="scientific">Ancylostoma duodenale</name>
    <dbReference type="NCBI Taxonomy" id="51022"/>
    <lineage>
        <taxon>Eukaryota</taxon>
        <taxon>Metazoa</taxon>
        <taxon>Ecdysozoa</taxon>
        <taxon>Nematoda</taxon>
        <taxon>Chromadorea</taxon>
        <taxon>Rhabditida</taxon>
        <taxon>Rhabditina</taxon>
        <taxon>Rhabditomorpha</taxon>
        <taxon>Strongyloidea</taxon>
        <taxon>Ancylostomatidae</taxon>
        <taxon>Ancylostomatinae</taxon>
        <taxon>Ancylostoma</taxon>
    </lineage>
</organism>
<keyword evidence="2" id="KW-1185">Reference proteome</keyword>
<gene>
    <name evidence="1" type="ORF">ANCDUO_07908</name>
</gene>
<reference evidence="1 2" key="1">
    <citation type="submission" date="2013-12" db="EMBL/GenBank/DDBJ databases">
        <title>Draft genome of the parsitic nematode Ancylostoma duodenale.</title>
        <authorList>
            <person name="Mitreva M."/>
        </authorList>
    </citation>
    <scope>NUCLEOTIDE SEQUENCE [LARGE SCALE GENOMIC DNA]</scope>
    <source>
        <strain evidence="1 2">Zhejiang</strain>
    </source>
</reference>
<protein>
    <submittedName>
        <fullName evidence="1">Uncharacterized protein</fullName>
    </submittedName>
</protein>
<evidence type="ECO:0000313" key="2">
    <source>
        <dbReference type="Proteomes" id="UP000054047"/>
    </source>
</evidence>
<evidence type="ECO:0000313" key="1">
    <source>
        <dbReference type="EMBL" id="KIH61813.1"/>
    </source>
</evidence>
<proteinExistence type="predicted"/>
<accession>A0A0C2CXS0</accession>
<name>A0A0C2CXS0_9BILA</name>
<dbReference type="Proteomes" id="UP000054047">
    <property type="component" value="Unassembled WGS sequence"/>
</dbReference>
<dbReference type="EMBL" id="KN729808">
    <property type="protein sequence ID" value="KIH61813.1"/>
    <property type="molecule type" value="Genomic_DNA"/>
</dbReference>
<sequence length="130" mass="14162">MFQTNSSTASSNAGFVLILTLRKARAGACVGTSDENKAFGKAMVEMLLKMCAGEGRESEGSTSRFATGGYKSERWHRQLWHRWFRKGHLYLLPIPPLCFEGIIGGLGGGGGGFADVDQDLEDEEEGMEQI</sequence>